<accession>A0A1H1GSW1</accession>
<keyword evidence="1" id="KW-0472">Membrane</keyword>
<name>A0A1H1GSW1_9PSED</name>
<dbReference type="NCBIfam" id="NF038228">
    <property type="entry name" value="IcmH_DotU_IVB"/>
    <property type="match status" value="1"/>
</dbReference>
<feature type="domain" description="Type IV / VI secretion system DotU" evidence="2">
    <location>
        <begin position="63"/>
        <end position="262"/>
    </location>
</feature>
<keyword evidence="1" id="KW-1133">Transmembrane helix</keyword>
<evidence type="ECO:0000256" key="1">
    <source>
        <dbReference type="SAM" id="Phobius"/>
    </source>
</evidence>
<dbReference type="Pfam" id="PF09850">
    <property type="entry name" value="DotU"/>
    <property type="match status" value="1"/>
</dbReference>
<dbReference type="Proteomes" id="UP000317267">
    <property type="component" value="Unassembled WGS sequence"/>
</dbReference>
<evidence type="ECO:0000313" key="6">
    <source>
        <dbReference type="Proteomes" id="UP000317267"/>
    </source>
</evidence>
<keyword evidence="1" id="KW-0812">Transmembrane</keyword>
<evidence type="ECO:0000313" key="5">
    <source>
        <dbReference type="Proteomes" id="UP000198740"/>
    </source>
</evidence>
<protein>
    <submittedName>
        <fullName evidence="4">DotU family type IV/VI secretion system protein</fullName>
    </submittedName>
    <submittedName>
        <fullName evidence="3">Type VI secretion system protein ImpK</fullName>
    </submittedName>
</protein>
<dbReference type="Gene3D" id="1.25.40.590">
    <property type="entry name" value="Type IV / VI secretion system, DotU"/>
    <property type="match status" value="1"/>
</dbReference>
<dbReference type="AlphaFoldDB" id="A0A1H1GSW1"/>
<dbReference type="OrthoDB" id="345640at2"/>
<sequence>MTMDSEYPQDEKTILLDLDGRAPAQAPVTDFPTPPRFEQLEDRMIYTAGLQGAQNFNIGPNSLVAAAWELLSQVVQLKSSSGRESLQTLNDRLSSGITAFETHALHRGAEDKQVMSARYVLCSVIDEAVVTTAWGSRSDWSKSSLLSRFHNETFGGEKFFQLLERLSRDPVKHLAMLELMYLCLSLGFEGKYRVMERGGQQLEAVRDGLYRQIRHVRGDRPLMSVPAAAARALGARLRIFSATGVVVFTLACLLAMYLGFAWVLGNERMAVLQSFQSLASDQTRSPL</sequence>
<dbReference type="InterPro" id="IPR017732">
    <property type="entry name" value="T4/T6SS_DotU"/>
</dbReference>
<reference evidence="3 5" key="1">
    <citation type="submission" date="2016-10" db="EMBL/GenBank/DDBJ databases">
        <authorList>
            <person name="Varghese N."/>
            <person name="Submissions S."/>
        </authorList>
    </citation>
    <scope>NUCLEOTIDE SEQUENCE [LARGE SCALE GENOMIC DNA]</scope>
    <source>
        <strain evidence="3 5">BS2976</strain>
    </source>
</reference>
<dbReference type="PANTHER" id="PTHR38033:SF1">
    <property type="entry name" value="DOTU FAMILY TYPE IV_VI SECRETION SYSTEM PROTEIN"/>
    <property type="match status" value="1"/>
</dbReference>
<dbReference type="EMBL" id="FNKM01000002">
    <property type="protein sequence ID" value="SDR15936.1"/>
    <property type="molecule type" value="Genomic_DNA"/>
</dbReference>
<organism evidence="4 6">
    <name type="scientific">Pseudomonas grimontii</name>
    <dbReference type="NCBI Taxonomy" id="129847"/>
    <lineage>
        <taxon>Bacteria</taxon>
        <taxon>Pseudomonadati</taxon>
        <taxon>Pseudomonadota</taxon>
        <taxon>Gammaproteobacteria</taxon>
        <taxon>Pseudomonadales</taxon>
        <taxon>Pseudomonadaceae</taxon>
        <taxon>Pseudomonas</taxon>
    </lineage>
</organism>
<dbReference type="InterPro" id="IPR038522">
    <property type="entry name" value="T4/T6SS_DotU_sf"/>
</dbReference>
<reference evidence="4 6" key="2">
    <citation type="submission" date="2019-06" db="EMBL/GenBank/DDBJ databases">
        <title>Pseudomonas bimorpha sp. nov. isolated from bovine raw milk and skim milk concentrate.</title>
        <authorList>
            <person name="Hofmann K."/>
            <person name="Huptas C."/>
            <person name="Doll E."/>
            <person name="Scherer S."/>
            <person name="Wenning M."/>
        </authorList>
    </citation>
    <scope>NUCLEOTIDE SEQUENCE [LARGE SCALE GENOMIC DNA]</scope>
    <source>
        <strain evidence="4 6">DSM 17515</strain>
    </source>
</reference>
<proteinExistence type="predicted"/>
<evidence type="ECO:0000313" key="3">
    <source>
        <dbReference type="EMBL" id="SDR15936.1"/>
    </source>
</evidence>
<evidence type="ECO:0000313" key="4">
    <source>
        <dbReference type="EMBL" id="TWR63508.1"/>
    </source>
</evidence>
<dbReference type="EMBL" id="VFES01000015">
    <property type="protein sequence ID" value="TWR63508.1"/>
    <property type="molecule type" value="Genomic_DNA"/>
</dbReference>
<keyword evidence="5" id="KW-1185">Reference proteome</keyword>
<feature type="transmembrane region" description="Helical" evidence="1">
    <location>
        <begin position="239"/>
        <end position="264"/>
    </location>
</feature>
<comment type="caution">
    <text evidence="4">The sequence shown here is derived from an EMBL/GenBank/DDBJ whole genome shotgun (WGS) entry which is preliminary data.</text>
</comment>
<dbReference type="Proteomes" id="UP000198740">
    <property type="component" value="Unassembled WGS sequence"/>
</dbReference>
<gene>
    <name evidence="4" type="ORF">FIV39_22470</name>
    <name evidence="3" type="ORF">SAMN04490186_3686</name>
</gene>
<dbReference type="PANTHER" id="PTHR38033">
    <property type="entry name" value="MEMBRANE PROTEIN-RELATED"/>
    <property type="match status" value="1"/>
</dbReference>
<evidence type="ECO:0000259" key="2">
    <source>
        <dbReference type="Pfam" id="PF09850"/>
    </source>
</evidence>
<dbReference type="NCBIfam" id="TIGR03349">
    <property type="entry name" value="IV_VI_DotU"/>
    <property type="match status" value="1"/>
</dbReference>
<dbReference type="RefSeq" id="WP_090403403.1">
    <property type="nucleotide sequence ID" value="NZ_FNKM01000002.1"/>
</dbReference>